<accession>A0AAE4MHF6</accession>
<name>A0AAE4MHF6_9EURY</name>
<dbReference type="RefSeq" id="WP_338099071.1">
    <property type="nucleotide sequence ID" value="NZ_JAWDKD010000009.1"/>
</dbReference>
<comment type="caution">
    <text evidence="1">The sequence shown here is derived from an EMBL/GenBank/DDBJ whole genome shotgun (WGS) entry which is preliminary data.</text>
</comment>
<gene>
    <name evidence="1" type="ORF">MsAg5_05170</name>
</gene>
<keyword evidence="2" id="KW-1185">Reference proteome</keyword>
<dbReference type="Proteomes" id="UP001271789">
    <property type="component" value="Unassembled WGS sequence"/>
</dbReference>
<proteinExistence type="predicted"/>
<evidence type="ECO:0000313" key="2">
    <source>
        <dbReference type="Proteomes" id="UP001271789"/>
    </source>
</evidence>
<dbReference type="AlphaFoldDB" id="A0AAE4MHF6"/>
<sequence>MMINEAFYLKFPPQLKKALLEKKVKFRNVNEKYEKFAAFRAIKRENEEKPIQRQDFYSYAELGCKGRHIDENDISYYGCSLFTDIEELKKKMKTNQGVPNSPLKIIKGYVKDSNGPCTVNKKTAHVDWWLFDGCDPSPDFEVIL</sequence>
<reference evidence="1" key="1">
    <citation type="submission" date="2023-06" db="EMBL/GenBank/DDBJ databases">
        <title>Genome sequence of Methanosarcinaceae archaeon Ag5.</title>
        <authorList>
            <person name="Protasov E."/>
            <person name="Platt K."/>
            <person name="Poehlein A."/>
            <person name="Daniel R."/>
            <person name="Brune A."/>
        </authorList>
    </citation>
    <scope>NUCLEOTIDE SEQUENCE</scope>
    <source>
        <strain evidence="1">Ag5</strain>
    </source>
</reference>
<dbReference type="EMBL" id="JAWDKD010000009">
    <property type="protein sequence ID" value="MDV0446667.1"/>
    <property type="molecule type" value="Genomic_DNA"/>
</dbReference>
<protein>
    <submittedName>
        <fullName evidence="1">Uncharacterized protein</fullName>
    </submittedName>
</protein>
<organism evidence="1 2">
    <name type="scientific">Methanolapillus africanus</name>
    <dbReference type="NCBI Taxonomy" id="3028297"/>
    <lineage>
        <taxon>Archaea</taxon>
        <taxon>Methanobacteriati</taxon>
        <taxon>Methanobacteriota</taxon>
        <taxon>Stenosarchaea group</taxon>
        <taxon>Methanomicrobia</taxon>
        <taxon>Methanosarcinales</taxon>
        <taxon>Methanosarcinaceae</taxon>
        <taxon>Methanolapillus</taxon>
    </lineage>
</organism>
<evidence type="ECO:0000313" key="1">
    <source>
        <dbReference type="EMBL" id="MDV0446667.1"/>
    </source>
</evidence>